<accession>A0ABW2UW23</accession>
<dbReference type="Gene3D" id="3.80.30.20">
    <property type="entry name" value="tm_1862 like domain"/>
    <property type="match status" value="1"/>
</dbReference>
<feature type="domain" description="Radical SAM core" evidence="4">
    <location>
        <begin position="1"/>
        <end position="233"/>
    </location>
</feature>
<dbReference type="PROSITE" id="PS51918">
    <property type="entry name" value="RADICAL_SAM"/>
    <property type="match status" value="1"/>
</dbReference>
<comment type="subcellular location">
    <subcellularLocation>
        <location evidence="3">Cytoplasm</location>
    </subcellularLocation>
</comment>
<dbReference type="NCBIfam" id="TIGR00539">
    <property type="entry name" value="hemN_rel"/>
    <property type="match status" value="1"/>
</dbReference>
<protein>
    <recommendedName>
        <fullName evidence="2 3">Heme chaperone HemW</fullName>
    </recommendedName>
</protein>
<keyword evidence="6" id="KW-1185">Reference proteome</keyword>
<comment type="function">
    <text evidence="3">Probably acts as a heme chaperone, transferring heme to an unknown acceptor. Binds one molecule of heme per monomer, possibly covalently. Binds 1 [4Fe-4S] cluster. The cluster is coordinated with 3 cysteines and an exchangeable S-adenosyl-L-methionine.</text>
</comment>
<evidence type="ECO:0000256" key="1">
    <source>
        <dbReference type="ARBA" id="ARBA00006100"/>
    </source>
</evidence>
<dbReference type="InterPro" id="IPR034505">
    <property type="entry name" value="Coproporphyrinogen-III_oxidase"/>
</dbReference>
<dbReference type="SFLD" id="SFLDG01065">
    <property type="entry name" value="anaerobic_coproporphyrinogen-I"/>
    <property type="match status" value="1"/>
</dbReference>
<evidence type="ECO:0000256" key="2">
    <source>
        <dbReference type="ARBA" id="ARBA00017228"/>
    </source>
</evidence>
<keyword evidence="3" id="KW-0949">S-adenosyl-L-methionine</keyword>
<keyword evidence="3" id="KW-0408">Iron</keyword>
<gene>
    <name evidence="5" type="primary">hemW</name>
    <name evidence="5" type="ORF">ACFQU8_12710</name>
</gene>
<dbReference type="InterPro" id="IPR023404">
    <property type="entry name" value="rSAM_horseshoe"/>
</dbReference>
<comment type="caution">
    <text evidence="5">The sequence shown here is derived from an EMBL/GenBank/DDBJ whole genome shotgun (WGS) entry which is preliminary data.</text>
</comment>
<keyword evidence="3" id="KW-0349">Heme</keyword>
<dbReference type="InterPro" id="IPR058240">
    <property type="entry name" value="rSAM_sf"/>
</dbReference>
<dbReference type="Proteomes" id="UP001596620">
    <property type="component" value="Unassembled WGS sequence"/>
</dbReference>
<dbReference type="InterPro" id="IPR007197">
    <property type="entry name" value="rSAM"/>
</dbReference>
<dbReference type="RefSeq" id="WP_382360899.1">
    <property type="nucleotide sequence ID" value="NZ_JBHTGR010000057.1"/>
</dbReference>
<dbReference type="SMART" id="SM00729">
    <property type="entry name" value="Elp3"/>
    <property type="match status" value="1"/>
</dbReference>
<evidence type="ECO:0000313" key="5">
    <source>
        <dbReference type="EMBL" id="MFC7748049.1"/>
    </source>
</evidence>
<dbReference type="SFLD" id="SFLDG01082">
    <property type="entry name" value="B12-binding_domain_containing"/>
    <property type="match status" value="1"/>
</dbReference>
<dbReference type="SFLD" id="SFLDS00029">
    <property type="entry name" value="Radical_SAM"/>
    <property type="match status" value="1"/>
</dbReference>
<dbReference type="InterPro" id="IPR010723">
    <property type="entry name" value="HemN_C"/>
</dbReference>
<dbReference type="Pfam" id="PF06969">
    <property type="entry name" value="HemN_C"/>
    <property type="match status" value="1"/>
</dbReference>
<dbReference type="EMBL" id="JBHTGR010000057">
    <property type="protein sequence ID" value="MFC7748049.1"/>
    <property type="molecule type" value="Genomic_DNA"/>
</dbReference>
<evidence type="ECO:0000259" key="4">
    <source>
        <dbReference type="PROSITE" id="PS51918"/>
    </source>
</evidence>
<name>A0ABW2UW23_9BACI</name>
<proteinExistence type="inferred from homology"/>
<keyword evidence="3" id="KW-0004">4Fe-4S</keyword>
<dbReference type="SUPFAM" id="SSF102114">
    <property type="entry name" value="Radical SAM enzymes"/>
    <property type="match status" value="1"/>
</dbReference>
<keyword evidence="3" id="KW-0411">Iron-sulfur</keyword>
<dbReference type="PANTHER" id="PTHR13932:SF5">
    <property type="entry name" value="RADICAL S-ADENOSYL METHIONINE DOMAIN-CONTAINING PROTEIN 1, MITOCHONDRIAL"/>
    <property type="match status" value="1"/>
</dbReference>
<dbReference type="SFLD" id="SFLDF00288">
    <property type="entry name" value="HemN-like__clustered_with_nucl"/>
    <property type="match status" value="1"/>
</dbReference>
<reference evidence="6" key="1">
    <citation type="journal article" date="2019" name="Int. J. Syst. Evol. Microbiol.">
        <title>The Global Catalogue of Microorganisms (GCM) 10K type strain sequencing project: providing services to taxonomists for standard genome sequencing and annotation.</title>
        <authorList>
            <consortium name="The Broad Institute Genomics Platform"/>
            <consortium name="The Broad Institute Genome Sequencing Center for Infectious Disease"/>
            <person name="Wu L."/>
            <person name="Ma J."/>
        </authorList>
    </citation>
    <scope>NUCLEOTIDE SEQUENCE [LARGE SCALE GENOMIC DNA]</scope>
    <source>
        <strain evidence="6">JCM 30234</strain>
    </source>
</reference>
<dbReference type="Pfam" id="PF04055">
    <property type="entry name" value="Radical_SAM"/>
    <property type="match status" value="1"/>
</dbReference>
<organism evidence="5 6">
    <name type="scientific">Lentibacillus kimchii</name>
    <dbReference type="NCBI Taxonomy" id="1542911"/>
    <lineage>
        <taxon>Bacteria</taxon>
        <taxon>Bacillati</taxon>
        <taxon>Bacillota</taxon>
        <taxon>Bacilli</taxon>
        <taxon>Bacillales</taxon>
        <taxon>Bacillaceae</taxon>
        <taxon>Lentibacillus</taxon>
    </lineage>
</organism>
<dbReference type="InterPro" id="IPR004559">
    <property type="entry name" value="HemW-like"/>
</dbReference>
<evidence type="ECO:0000256" key="3">
    <source>
        <dbReference type="RuleBase" id="RU364116"/>
    </source>
</evidence>
<dbReference type="PANTHER" id="PTHR13932">
    <property type="entry name" value="COPROPORPHYRINIGEN III OXIDASE"/>
    <property type="match status" value="1"/>
</dbReference>
<keyword evidence="3" id="KW-0479">Metal-binding</keyword>
<sequence>MEAQSVYIHIPFCQQICYYCDFNKAFYKEKQATDYIEALAQEMNTQVPGLNNPVKTIYIGGGTPTALTIYQMRSLLQVISSKFDVSSCSEFTIEGNPGDFNSDMIELLKSYGVSRISLGVQVFDDAFLKEIGRLHTVSDVYRTLDSLQQHHFNNISLDLIYALPNQTVEHFRQTLDEAVAFDLPHYSAYALQIEPKTAFYRRYKKGKLHRPPQEEEVEMYHILKKTMRHLGTRQYEISNFAKPGFESQHNLVYWDNEYYYGFGAGAHGYLPGKRVSNIGPLPDYVQKAMEDGKPVVHTEEIGLKEMIEEEMFLGLRKTEGVNADRFMSRYGFSLETLFNDALAFLSKKGWLQQNGNNLQLTDKGMLFGDDVFEQFLLDEQELEHVR</sequence>
<keyword evidence="3" id="KW-0143">Chaperone</keyword>
<keyword evidence="3" id="KW-0963">Cytoplasm</keyword>
<dbReference type="InterPro" id="IPR006638">
    <property type="entry name" value="Elp3/MiaA/NifB-like_rSAM"/>
</dbReference>
<dbReference type="SFLD" id="SFLDF00562">
    <property type="entry name" value="HemN-like__clustered_with_heat"/>
    <property type="match status" value="1"/>
</dbReference>
<evidence type="ECO:0000313" key="6">
    <source>
        <dbReference type="Proteomes" id="UP001596620"/>
    </source>
</evidence>
<comment type="similarity">
    <text evidence="1">Belongs to the anaerobic coproporphyrinogen-III oxidase family. HemW subfamily.</text>
</comment>